<evidence type="ECO:0000259" key="1">
    <source>
        <dbReference type="Pfam" id="PF05651"/>
    </source>
</evidence>
<dbReference type="SUPFAM" id="SSF88659">
    <property type="entry name" value="Sigma3 and sigma4 domains of RNA polymerase sigma factors"/>
    <property type="match status" value="1"/>
</dbReference>
<name>A0A8B4RFR9_STRAG</name>
<dbReference type="Proteomes" id="UP000254076">
    <property type="component" value="Unassembled WGS sequence"/>
</dbReference>
<reference evidence="3 4" key="1">
    <citation type="submission" date="2018-06" db="EMBL/GenBank/DDBJ databases">
        <authorList>
            <consortium name="Pathogen Informatics"/>
            <person name="Doyle S."/>
        </authorList>
    </citation>
    <scope>NUCLEOTIDE SEQUENCE [LARGE SCALE GENOMIC DNA]</scope>
    <source>
        <strain evidence="3 4">NCTC8185</strain>
    </source>
</reference>
<dbReference type="InterPro" id="IPR042070">
    <property type="entry name" value="PucR_C-HTH_sf"/>
</dbReference>
<dbReference type="Pfam" id="PF13556">
    <property type="entry name" value="HTH_30"/>
    <property type="match status" value="1"/>
</dbReference>
<protein>
    <submittedName>
        <fullName evidence="3">Sugar diacid utilization regulator SdaR</fullName>
    </submittedName>
</protein>
<comment type="caution">
    <text evidence="3">The sequence shown here is derived from an EMBL/GenBank/DDBJ whole genome shotgun (WGS) entry which is preliminary data.</text>
</comment>
<dbReference type="RefSeq" id="WP_154700460.1">
    <property type="nucleotide sequence ID" value="NZ_UHEQ01000004.1"/>
</dbReference>
<gene>
    <name evidence="3" type="primary">cdaR</name>
    <name evidence="3" type="ORF">NCTC8185_02128</name>
</gene>
<dbReference type="InterPro" id="IPR025736">
    <property type="entry name" value="PucR_C-HTH_dom"/>
</dbReference>
<evidence type="ECO:0000313" key="3">
    <source>
        <dbReference type="EMBL" id="SUN14828.1"/>
    </source>
</evidence>
<dbReference type="PANTHER" id="PTHR33744">
    <property type="entry name" value="CARBOHYDRATE DIACID REGULATOR"/>
    <property type="match status" value="1"/>
</dbReference>
<proteinExistence type="predicted"/>
<dbReference type="InterPro" id="IPR051448">
    <property type="entry name" value="CdaR-like_regulators"/>
</dbReference>
<dbReference type="InterPro" id="IPR008599">
    <property type="entry name" value="Diacid_rec"/>
</dbReference>
<dbReference type="EMBL" id="UHEQ01000004">
    <property type="protein sequence ID" value="SUN14828.1"/>
    <property type="molecule type" value="Genomic_DNA"/>
</dbReference>
<dbReference type="Gene3D" id="1.10.10.2840">
    <property type="entry name" value="PucR C-terminal helix-turn-helix domain"/>
    <property type="match status" value="1"/>
</dbReference>
<dbReference type="Pfam" id="PF05651">
    <property type="entry name" value="Diacid_rec"/>
    <property type="match status" value="1"/>
</dbReference>
<organism evidence="3 4">
    <name type="scientific">Streptococcus agalactiae</name>
    <dbReference type="NCBI Taxonomy" id="1311"/>
    <lineage>
        <taxon>Bacteria</taxon>
        <taxon>Bacillati</taxon>
        <taxon>Bacillota</taxon>
        <taxon>Bacilli</taxon>
        <taxon>Lactobacillales</taxon>
        <taxon>Streptococcaceae</taxon>
        <taxon>Streptococcus</taxon>
    </lineage>
</organism>
<sequence>MKLRKQLAQQIVTSIKDVCQQDINFINTKGIIFASTNPKRVGEFHEIGLKVAQTGQMIEVTDQESYFGTQAGINIPFYYNCELLATIGISGNPNQVGKYALLAQKMTRLILKEHELDYLDFGRKNEASIVLHHLVEGRELDYYYLNQFLNQYHLSEKTDYRLLTFEINSQKQKLLLSQSEMSLLNFFDKLDTAIYTFNYPNQYWLLLSDQMFDYYYPNILSKFECEKGLYKVGIGQKSSLSLLKRSYETSILALKALKGQQKVNLVDDLDLELLLTSIDSNIKQYVLNKALVKLSENDKILLNSYFKHNLSLKECSQELFIHKNTVQYRLNKIYESTQLNPRNFKDATLLYLALKSEDINLHKL</sequence>
<evidence type="ECO:0000313" key="4">
    <source>
        <dbReference type="Proteomes" id="UP000254076"/>
    </source>
</evidence>
<dbReference type="AlphaFoldDB" id="A0A8B4RFR9"/>
<feature type="domain" description="PucR C-terminal helix-turn-helix" evidence="2">
    <location>
        <begin position="302"/>
        <end position="355"/>
    </location>
</feature>
<dbReference type="InterPro" id="IPR013324">
    <property type="entry name" value="RNA_pol_sigma_r3/r4-like"/>
</dbReference>
<feature type="domain" description="Putative sugar diacid recognition" evidence="1">
    <location>
        <begin position="3"/>
        <end position="123"/>
    </location>
</feature>
<dbReference type="PANTHER" id="PTHR33744:SF15">
    <property type="entry name" value="CARBOHYDRATE DIACID REGULATOR"/>
    <property type="match status" value="1"/>
</dbReference>
<evidence type="ECO:0000259" key="2">
    <source>
        <dbReference type="Pfam" id="PF13556"/>
    </source>
</evidence>
<accession>A0A8B4RFR9</accession>